<dbReference type="OMA" id="METICEL"/>
<gene>
    <name evidence="2" type="ORF">TRIVIDRAFT_129816</name>
</gene>
<dbReference type="VEuPathDB" id="FungiDB:TRIVIDRAFT_129816"/>
<keyword evidence="3" id="KW-1185">Reference proteome</keyword>
<evidence type="ECO:0000313" key="2">
    <source>
        <dbReference type="EMBL" id="EHK24117.1"/>
    </source>
</evidence>
<name>G9MQQ0_HYPVG</name>
<dbReference type="eggNOG" id="ENOG502SEK1">
    <property type="taxonomic scope" value="Eukaryota"/>
</dbReference>
<accession>G9MQQ0</accession>
<feature type="transmembrane region" description="Helical" evidence="1">
    <location>
        <begin position="68"/>
        <end position="87"/>
    </location>
</feature>
<keyword evidence="1" id="KW-0812">Transmembrane</keyword>
<dbReference type="AlphaFoldDB" id="G9MQQ0"/>
<proteinExistence type="predicted"/>
<dbReference type="RefSeq" id="XP_013958314.1">
    <property type="nucleotide sequence ID" value="XM_014102839.1"/>
</dbReference>
<reference evidence="2 3" key="1">
    <citation type="journal article" date="2011" name="Genome Biol.">
        <title>Comparative genome sequence analysis underscores mycoparasitism as the ancestral life style of Trichoderma.</title>
        <authorList>
            <person name="Kubicek C.P."/>
            <person name="Herrera-Estrella A."/>
            <person name="Seidl-Seiboth V."/>
            <person name="Martinez D.A."/>
            <person name="Druzhinina I.S."/>
            <person name="Thon M."/>
            <person name="Zeilinger S."/>
            <person name="Casas-Flores S."/>
            <person name="Horwitz B.A."/>
            <person name="Mukherjee P.K."/>
            <person name="Mukherjee M."/>
            <person name="Kredics L."/>
            <person name="Alcaraz L.D."/>
            <person name="Aerts A."/>
            <person name="Antal Z."/>
            <person name="Atanasova L."/>
            <person name="Cervantes-Badillo M.G."/>
            <person name="Challacombe J."/>
            <person name="Chertkov O."/>
            <person name="McCluskey K."/>
            <person name="Coulpier F."/>
            <person name="Deshpande N."/>
            <person name="von Doehren H."/>
            <person name="Ebbole D.J."/>
            <person name="Esquivel-Naranjo E.U."/>
            <person name="Fekete E."/>
            <person name="Flipphi M."/>
            <person name="Glaser F."/>
            <person name="Gomez-Rodriguez E.Y."/>
            <person name="Gruber S."/>
            <person name="Han C."/>
            <person name="Henrissat B."/>
            <person name="Hermosa R."/>
            <person name="Hernandez-Onate M."/>
            <person name="Karaffa L."/>
            <person name="Kosti I."/>
            <person name="Le Crom S."/>
            <person name="Lindquist E."/>
            <person name="Lucas S."/>
            <person name="Luebeck M."/>
            <person name="Luebeck P.S."/>
            <person name="Margeot A."/>
            <person name="Metz B."/>
            <person name="Misra M."/>
            <person name="Nevalainen H."/>
            <person name="Omann M."/>
            <person name="Packer N."/>
            <person name="Perrone G."/>
            <person name="Uresti-Rivera E.E."/>
            <person name="Salamov A."/>
            <person name="Schmoll M."/>
            <person name="Seiboth B."/>
            <person name="Shapiro H."/>
            <person name="Sukno S."/>
            <person name="Tamayo-Ramos J.A."/>
            <person name="Tisch D."/>
            <person name="Wiest A."/>
            <person name="Wilkinson H.H."/>
            <person name="Zhang M."/>
            <person name="Coutinho P.M."/>
            <person name="Kenerley C.M."/>
            <person name="Monte E."/>
            <person name="Baker S.E."/>
            <person name="Grigoriev I.V."/>
        </authorList>
    </citation>
    <scope>NUCLEOTIDE SEQUENCE [LARGE SCALE GENOMIC DNA]</scope>
    <source>
        <strain evidence="3">Gv29-8 / FGSC 10586</strain>
    </source>
</reference>
<dbReference type="Proteomes" id="UP000007115">
    <property type="component" value="Unassembled WGS sequence"/>
</dbReference>
<organism evidence="2 3">
    <name type="scientific">Hypocrea virens (strain Gv29-8 / FGSC 10586)</name>
    <name type="common">Gliocladium virens</name>
    <name type="synonym">Trichoderma virens</name>
    <dbReference type="NCBI Taxonomy" id="413071"/>
    <lineage>
        <taxon>Eukaryota</taxon>
        <taxon>Fungi</taxon>
        <taxon>Dikarya</taxon>
        <taxon>Ascomycota</taxon>
        <taxon>Pezizomycotina</taxon>
        <taxon>Sordariomycetes</taxon>
        <taxon>Hypocreomycetidae</taxon>
        <taxon>Hypocreales</taxon>
        <taxon>Hypocreaceae</taxon>
        <taxon>Trichoderma</taxon>
    </lineage>
</organism>
<comment type="caution">
    <text evidence="2">The sequence shown here is derived from an EMBL/GenBank/DDBJ whole genome shotgun (WGS) entry which is preliminary data.</text>
</comment>
<keyword evidence="1" id="KW-0472">Membrane</keyword>
<dbReference type="EMBL" id="ABDF02000005">
    <property type="protein sequence ID" value="EHK24117.1"/>
    <property type="molecule type" value="Genomic_DNA"/>
</dbReference>
<dbReference type="OrthoDB" id="1806at2759"/>
<keyword evidence="1" id="KW-1133">Transmembrane helix</keyword>
<protein>
    <submittedName>
        <fullName evidence="2">Uncharacterized protein</fullName>
    </submittedName>
</protein>
<feature type="transmembrane region" description="Helical" evidence="1">
    <location>
        <begin position="107"/>
        <end position="131"/>
    </location>
</feature>
<feature type="non-terminal residue" evidence="2">
    <location>
        <position position="1"/>
    </location>
</feature>
<dbReference type="HOGENOM" id="CLU_059578_0_1_1"/>
<dbReference type="GeneID" id="25787476"/>
<feature type="non-terminal residue" evidence="2">
    <location>
        <position position="217"/>
    </location>
</feature>
<dbReference type="STRING" id="413071.G9MQQ0"/>
<dbReference type="InParanoid" id="G9MQQ0"/>
<sequence length="217" mass="24731">CGREGRPDMYGLGIRLGIYLQWFGEILVEFFDEADVSDIRLLGLLLSGAIALALLVEIVDQNVQAADIYIVLQLAGGSYIFLAPMYVWRALTCCDRKWDPLKWTREIYMPVYGVSTMMLMVIISALQLWFFSTYMPTKGRHCDYYGFFFTKVRLDNVAFIVKHLLRTMRSISNVVVCGLHITAIELTIRWNQFDNIDGVNTSGQTIPLLVSIGILIR</sequence>
<feature type="transmembrane region" description="Helical" evidence="1">
    <location>
        <begin position="39"/>
        <end position="56"/>
    </location>
</feature>
<evidence type="ECO:0000256" key="1">
    <source>
        <dbReference type="SAM" id="Phobius"/>
    </source>
</evidence>
<evidence type="ECO:0000313" key="3">
    <source>
        <dbReference type="Proteomes" id="UP000007115"/>
    </source>
</evidence>